<organism evidence="1">
    <name type="scientific">Solanum lycopersicum</name>
    <name type="common">Tomato</name>
    <name type="synonym">Lycopersicon esculentum</name>
    <dbReference type="NCBI Taxonomy" id="4081"/>
    <lineage>
        <taxon>Eukaryota</taxon>
        <taxon>Viridiplantae</taxon>
        <taxon>Streptophyta</taxon>
        <taxon>Embryophyta</taxon>
        <taxon>Tracheophyta</taxon>
        <taxon>Spermatophyta</taxon>
        <taxon>Magnoliopsida</taxon>
        <taxon>eudicotyledons</taxon>
        <taxon>Gunneridae</taxon>
        <taxon>Pentapetalae</taxon>
        <taxon>asterids</taxon>
        <taxon>lamiids</taxon>
        <taxon>Solanales</taxon>
        <taxon>Solanaceae</taxon>
        <taxon>Solanoideae</taxon>
        <taxon>Solaneae</taxon>
        <taxon>Solanum</taxon>
        <taxon>Solanum subgen. Lycopersicon</taxon>
    </lineage>
</organism>
<proteinExistence type="evidence at transcript level"/>
<dbReference type="AlphaFoldDB" id="A8W455"/>
<protein>
    <submittedName>
        <fullName evidence="1">RSS-T</fullName>
    </submittedName>
</protein>
<sequence>MQYTLRKFLSKFGQNNCFSYCSSESYEYICRKYIKICNLYISKNIQRVPYWKILKIKPMNKLKYVTY</sequence>
<reference evidence="1" key="1">
    <citation type="submission" date="2007-10" db="EMBL/GenBank/DDBJ databases">
        <title>Resistance to Ralstonia solanacearum in tomato is conferred by a novel gene RRS-T.</title>
        <authorList>
            <person name="Miao L."/>
            <person name="Shou S."/>
            <person name="Zhu Z."/>
            <person name="Zai W."/>
            <person name="Tang Y."/>
            <person name="Cai J."/>
            <person name="Li H."/>
        </authorList>
    </citation>
    <scope>NUCLEOTIDE SEQUENCE</scope>
    <source>
        <tissue evidence="1">Leaf</tissue>
    </source>
</reference>
<dbReference type="EMBL" id="EU189940">
    <property type="protein sequence ID" value="ABW38781.1"/>
    <property type="molecule type" value="mRNA"/>
</dbReference>
<name>A8W455_SOLLC</name>
<accession>A8W455</accession>
<evidence type="ECO:0000313" key="1">
    <source>
        <dbReference type="EMBL" id="ABW38781.1"/>
    </source>
</evidence>